<dbReference type="RefSeq" id="WP_382406324.1">
    <property type="nucleotide sequence ID" value="NZ_JBHSGU010000002.1"/>
</dbReference>
<evidence type="ECO:0000313" key="2">
    <source>
        <dbReference type="EMBL" id="MFC4699583.1"/>
    </source>
</evidence>
<comment type="caution">
    <text evidence="2">The sequence shown here is derived from an EMBL/GenBank/DDBJ whole genome shotgun (WGS) entry which is preliminary data.</text>
</comment>
<proteinExistence type="predicted"/>
<feature type="signal peptide" evidence="1">
    <location>
        <begin position="1"/>
        <end position="24"/>
    </location>
</feature>
<gene>
    <name evidence="2" type="ORF">ACFO4O_05365</name>
</gene>
<evidence type="ECO:0000256" key="1">
    <source>
        <dbReference type="SAM" id="SignalP"/>
    </source>
</evidence>
<dbReference type="EMBL" id="JBHSGU010000002">
    <property type="protein sequence ID" value="MFC4699583.1"/>
    <property type="molecule type" value="Genomic_DNA"/>
</dbReference>
<reference evidence="3" key="1">
    <citation type="journal article" date="2019" name="Int. J. Syst. Evol. Microbiol.">
        <title>The Global Catalogue of Microorganisms (GCM) 10K type strain sequencing project: providing services to taxonomists for standard genome sequencing and annotation.</title>
        <authorList>
            <consortium name="The Broad Institute Genomics Platform"/>
            <consortium name="The Broad Institute Genome Sequencing Center for Infectious Disease"/>
            <person name="Wu L."/>
            <person name="Ma J."/>
        </authorList>
    </citation>
    <scope>NUCLEOTIDE SEQUENCE [LARGE SCALE GENOMIC DNA]</scope>
    <source>
        <strain evidence="3">KACC 12507</strain>
    </source>
</reference>
<accession>A0ABV9LUG6</accession>
<keyword evidence="3" id="KW-1185">Reference proteome</keyword>
<sequence length="83" mass="9433">MDKVLHIAFLCCLSLLTVSIKAHAKQAFTPSEYACNGIDKKIENINSSMRKGYTASQGERYREALRTLKKKRFSCKKKGYSVK</sequence>
<name>A0ABV9LUG6_9ALTE</name>
<dbReference type="Proteomes" id="UP001595897">
    <property type="component" value="Unassembled WGS sequence"/>
</dbReference>
<organism evidence="2 3">
    <name type="scientific">Glaciecola siphonariae</name>
    <dbReference type="NCBI Taxonomy" id="521012"/>
    <lineage>
        <taxon>Bacteria</taxon>
        <taxon>Pseudomonadati</taxon>
        <taxon>Pseudomonadota</taxon>
        <taxon>Gammaproteobacteria</taxon>
        <taxon>Alteromonadales</taxon>
        <taxon>Alteromonadaceae</taxon>
        <taxon>Glaciecola</taxon>
    </lineage>
</organism>
<keyword evidence="1" id="KW-0732">Signal</keyword>
<feature type="chain" id="PRO_5046792084" evidence="1">
    <location>
        <begin position="25"/>
        <end position="83"/>
    </location>
</feature>
<evidence type="ECO:0000313" key="3">
    <source>
        <dbReference type="Proteomes" id="UP001595897"/>
    </source>
</evidence>
<protein>
    <submittedName>
        <fullName evidence="2">Uncharacterized protein</fullName>
    </submittedName>
</protein>